<dbReference type="InterPro" id="IPR002192">
    <property type="entry name" value="PPDK_AMP/ATP-bd"/>
</dbReference>
<feature type="domain" description="Pyruvate phosphate dikinase AMP/ATP-binding" evidence="4">
    <location>
        <begin position="388"/>
        <end position="430"/>
    </location>
</feature>
<dbReference type="Pfam" id="PF00391">
    <property type="entry name" value="PEP-utilizers"/>
    <property type="match status" value="1"/>
</dbReference>
<evidence type="ECO:0000259" key="3">
    <source>
        <dbReference type="Pfam" id="PF00391"/>
    </source>
</evidence>
<keyword evidence="2" id="KW-0732">Signal</keyword>
<feature type="domain" description="Pyruvate phosphate dikinase AMP/ATP-binding" evidence="4">
    <location>
        <begin position="138"/>
        <end position="370"/>
    </location>
</feature>
<dbReference type="GO" id="GO:0016301">
    <property type="term" value="F:kinase activity"/>
    <property type="evidence" value="ECO:0007669"/>
    <property type="project" value="InterPro"/>
</dbReference>
<gene>
    <name evidence="5" type="ORF">CHYS00102_LOCUS26971</name>
</gene>
<dbReference type="NCBIfam" id="NF004531">
    <property type="entry name" value="PRK05878.1"/>
    <property type="match status" value="1"/>
</dbReference>
<evidence type="ECO:0000313" key="5">
    <source>
        <dbReference type="EMBL" id="CAD8899755.1"/>
    </source>
</evidence>
<feature type="domain" description="Pyruvate phosphate dikinase AMP/ATP-binding" evidence="4">
    <location>
        <begin position="97"/>
        <end position="133"/>
    </location>
</feature>
<dbReference type="InterPro" id="IPR010121">
    <property type="entry name" value="Pyruvate_phosphate_dikinase"/>
</dbReference>
<reference evidence="5" key="1">
    <citation type="submission" date="2021-01" db="EMBL/GenBank/DDBJ databases">
        <authorList>
            <person name="Corre E."/>
            <person name="Pelletier E."/>
            <person name="Niang G."/>
            <person name="Scheremetjew M."/>
            <person name="Finn R."/>
            <person name="Kale V."/>
            <person name="Holt S."/>
            <person name="Cochrane G."/>
            <person name="Meng A."/>
            <person name="Brown T."/>
            <person name="Cohen L."/>
        </authorList>
    </citation>
    <scope>NUCLEOTIDE SEQUENCE</scope>
    <source>
        <strain evidence="5">308</strain>
    </source>
</reference>
<proteinExistence type="inferred from homology"/>
<dbReference type="Gene3D" id="3.30.1490.20">
    <property type="entry name" value="ATP-grasp fold, A domain"/>
    <property type="match status" value="1"/>
</dbReference>
<protein>
    <recommendedName>
        <fullName evidence="6">Pyruvate, phosphate dikinase</fullName>
    </recommendedName>
</protein>
<dbReference type="InterPro" id="IPR013815">
    <property type="entry name" value="ATP_grasp_subdomain_1"/>
</dbReference>
<comment type="similarity">
    <text evidence="1">Belongs to the PEP-utilizing enzyme family.</text>
</comment>
<dbReference type="PANTHER" id="PTHR22931:SF9">
    <property type="entry name" value="PYRUVATE, PHOSPHATE DIKINASE 1, CHLOROPLASTIC"/>
    <property type="match status" value="1"/>
</dbReference>
<dbReference type="SUPFAM" id="SSF56059">
    <property type="entry name" value="Glutathione synthetase ATP-binding domain-like"/>
    <property type="match status" value="1"/>
</dbReference>
<evidence type="ECO:0000259" key="4">
    <source>
        <dbReference type="Pfam" id="PF01326"/>
    </source>
</evidence>
<dbReference type="InterPro" id="IPR036637">
    <property type="entry name" value="Phosphohistidine_dom_sf"/>
</dbReference>
<accession>A0A7S1G0D0</accession>
<name>A0A7S1G0D0_9STRA</name>
<feature type="domain" description="PEP-utilising enzyme mobile" evidence="3">
    <location>
        <begin position="505"/>
        <end position="545"/>
    </location>
</feature>
<dbReference type="Gene3D" id="1.20.80.30">
    <property type="match status" value="1"/>
</dbReference>
<dbReference type="EMBL" id="HBFR01037034">
    <property type="protein sequence ID" value="CAD8899755.1"/>
    <property type="molecule type" value="Transcribed_RNA"/>
</dbReference>
<evidence type="ECO:0008006" key="6">
    <source>
        <dbReference type="Google" id="ProtNLM"/>
    </source>
</evidence>
<sequence>MRISSLALTVLCLSSLETLVGSFRAVSPVVSSKKPAFLVSKRIISPKTSTVSSRCVTALQVNTQIDISTDVETGLEHKPISLFGKGHAGASGADAKHLLGGKGTNLAEMSSIGLSVPPGFTLSTECCSAFCSHWNQSLPPVIWSEILESLKTIEEAMGSTFGSAKDPLLLSVRSGAAISMPGMMDTVLNLGMNDAVCKGLAAKTGNARFAWDSYRRFLEMFGNVVLEIPRSEFEEEIDDVKYEVGAFEDSDLTVKDLQEVVLRFKGVYAKNGLIFPENVLEQLSLAISAVFKGWMGPRAVKYREVENIRDLLGTAVNVQAMVFGNMGDTSGTGVCFTRDPNNGTNELFGEFLINAQGEDVVAGIRTPKPISMLELEMPDVYAEFKSNTDILEKHYGDMQDIEFTIQEGKLFMLQTRNGKRGGEAAVNIAVDLVNEGLALKEEAVMMVSPEHLDQLLHPRFSDTGSFEYKASVVAKGLPASPGAAVGHLAFTNEKVVKNKEEGITSILVRDETSPDDIEGMFGSEGILTARGGMTSHAAVVARGWGR</sequence>
<evidence type="ECO:0000256" key="1">
    <source>
        <dbReference type="ARBA" id="ARBA00007837"/>
    </source>
</evidence>
<dbReference type="Gene3D" id="3.30.470.20">
    <property type="entry name" value="ATP-grasp fold, B domain"/>
    <property type="match status" value="1"/>
</dbReference>
<feature type="chain" id="PRO_5031277487" description="Pyruvate, phosphate dikinase" evidence="2">
    <location>
        <begin position="23"/>
        <end position="546"/>
    </location>
</feature>
<dbReference type="GO" id="GO:0005524">
    <property type="term" value="F:ATP binding"/>
    <property type="evidence" value="ECO:0007669"/>
    <property type="project" value="InterPro"/>
</dbReference>
<dbReference type="PROSITE" id="PS00370">
    <property type="entry name" value="PEP_ENZYMES_PHOS_SITE"/>
    <property type="match status" value="1"/>
</dbReference>
<dbReference type="AlphaFoldDB" id="A0A7S1G0D0"/>
<dbReference type="InterPro" id="IPR018274">
    <property type="entry name" value="PEP_util_AS"/>
</dbReference>
<organism evidence="5">
    <name type="scientific">Corethron hystrix</name>
    <dbReference type="NCBI Taxonomy" id="216773"/>
    <lineage>
        <taxon>Eukaryota</taxon>
        <taxon>Sar</taxon>
        <taxon>Stramenopiles</taxon>
        <taxon>Ochrophyta</taxon>
        <taxon>Bacillariophyta</taxon>
        <taxon>Coscinodiscophyceae</taxon>
        <taxon>Corethrophycidae</taxon>
        <taxon>Corethrales</taxon>
        <taxon>Corethraceae</taxon>
        <taxon>Corethron</taxon>
    </lineage>
</organism>
<dbReference type="Gene3D" id="3.50.30.10">
    <property type="entry name" value="Phosphohistidine domain"/>
    <property type="match status" value="1"/>
</dbReference>
<dbReference type="InterPro" id="IPR008279">
    <property type="entry name" value="PEP-util_enz_mobile_dom"/>
</dbReference>
<evidence type="ECO:0000256" key="2">
    <source>
        <dbReference type="SAM" id="SignalP"/>
    </source>
</evidence>
<dbReference type="SUPFAM" id="SSF52009">
    <property type="entry name" value="Phosphohistidine domain"/>
    <property type="match status" value="1"/>
</dbReference>
<feature type="signal peptide" evidence="2">
    <location>
        <begin position="1"/>
        <end position="22"/>
    </location>
</feature>
<dbReference type="Pfam" id="PF01326">
    <property type="entry name" value="PPDK_N"/>
    <property type="match status" value="3"/>
</dbReference>
<dbReference type="Gene3D" id="1.10.189.10">
    <property type="entry name" value="Pyruvate Phosphate Dikinase, domain 2"/>
    <property type="match status" value="1"/>
</dbReference>
<dbReference type="PANTHER" id="PTHR22931">
    <property type="entry name" value="PHOSPHOENOLPYRUVATE DIKINASE-RELATED"/>
    <property type="match status" value="1"/>
</dbReference>
<dbReference type="GO" id="GO:0050242">
    <property type="term" value="F:pyruvate, phosphate dikinase activity"/>
    <property type="evidence" value="ECO:0007669"/>
    <property type="project" value="InterPro"/>
</dbReference>